<evidence type="ECO:0000256" key="6">
    <source>
        <dbReference type="ARBA" id="ARBA00022989"/>
    </source>
</evidence>
<feature type="transmembrane region" description="Helical" evidence="10">
    <location>
        <begin position="215"/>
        <end position="232"/>
    </location>
</feature>
<dbReference type="InterPro" id="IPR027417">
    <property type="entry name" value="P-loop_NTPase"/>
</dbReference>
<evidence type="ECO:0000256" key="8">
    <source>
        <dbReference type="ARBA" id="ARBA00023136"/>
    </source>
</evidence>
<evidence type="ECO:0000256" key="7">
    <source>
        <dbReference type="ARBA" id="ARBA00023128"/>
    </source>
</evidence>
<dbReference type="Pfam" id="PF10443">
    <property type="entry name" value="RNA12"/>
    <property type="match status" value="1"/>
</dbReference>
<dbReference type="Gene3D" id="3.40.50.300">
    <property type="entry name" value="P-loop containing nucleotide triphosphate hydrolases"/>
    <property type="match status" value="1"/>
</dbReference>
<dbReference type="GO" id="GO:0006397">
    <property type="term" value="P:mRNA processing"/>
    <property type="evidence" value="ECO:0007669"/>
    <property type="project" value="UniProtKB-UniRule"/>
</dbReference>
<evidence type="ECO:0000256" key="5">
    <source>
        <dbReference type="ARBA" id="ARBA00022792"/>
    </source>
</evidence>
<gene>
    <name evidence="14" type="primary">YME2_1</name>
    <name evidence="14" type="ORF">VNI00_008419</name>
</gene>
<reference evidence="14 15" key="1">
    <citation type="submission" date="2024-01" db="EMBL/GenBank/DDBJ databases">
        <title>A draft genome for a cacao thread blight-causing isolate of Paramarasmius palmivorus.</title>
        <authorList>
            <person name="Baruah I.K."/>
            <person name="Bukari Y."/>
            <person name="Amoako-Attah I."/>
            <person name="Meinhardt L.W."/>
            <person name="Bailey B.A."/>
            <person name="Cohen S.P."/>
        </authorList>
    </citation>
    <scope>NUCLEOTIDE SEQUENCE [LARGE SCALE GENOMIC DNA]</scope>
    <source>
        <strain evidence="14 15">GH-12</strain>
    </source>
</reference>
<comment type="similarity">
    <text evidence="2 10">Belongs to the YME2 family.</text>
</comment>
<dbReference type="InterPro" id="IPR039627">
    <property type="entry name" value="Yme2_C"/>
</dbReference>
<keyword evidence="10" id="KW-0507">mRNA processing</keyword>
<dbReference type="PANTHER" id="PTHR32198:SF2">
    <property type="entry name" value="MITOCHONDRIAL ESCAPE PROTEIN 2"/>
    <property type="match status" value="1"/>
</dbReference>
<evidence type="ECO:0000256" key="11">
    <source>
        <dbReference type="SAM" id="Coils"/>
    </source>
</evidence>
<protein>
    <recommendedName>
        <fullName evidence="3 10">Mitochondrial escape protein 2</fullName>
    </recommendedName>
</protein>
<proteinExistence type="inferred from homology"/>
<dbReference type="SUPFAM" id="SSF52540">
    <property type="entry name" value="P-loop containing nucleoside triphosphate hydrolases"/>
    <property type="match status" value="1"/>
</dbReference>
<keyword evidence="5 10" id="KW-0999">Mitochondrion inner membrane</keyword>
<evidence type="ECO:0000256" key="10">
    <source>
        <dbReference type="RuleBase" id="RU367108"/>
    </source>
</evidence>
<keyword evidence="6 10" id="KW-1133">Transmembrane helix</keyword>
<evidence type="ECO:0000256" key="3">
    <source>
        <dbReference type="ARBA" id="ARBA00020222"/>
    </source>
</evidence>
<keyword evidence="7 10" id="KW-0496">Mitochondrion</keyword>
<dbReference type="Proteomes" id="UP001383192">
    <property type="component" value="Unassembled WGS sequence"/>
</dbReference>
<dbReference type="GO" id="GO:0003723">
    <property type="term" value="F:RNA binding"/>
    <property type="evidence" value="ECO:0007669"/>
    <property type="project" value="UniProtKB-UniRule"/>
</dbReference>
<keyword evidence="11" id="KW-0175">Coiled coil</keyword>
<keyword evidence="8 10" id="KW-0472">Membrane</keyword>
<evidence type="ECO:0000256" key="9">
    <source>
        <dbReference type="ARBA" id="ARBA00025276"/>
    </source>
</evidence>
<evidence type="ECO:0000256" key="4">
    <source>
        <dbReference type="ARBA" id="ARBA00022692"/>
    </source>
</evidence>
<feature type="domain" description="Mitochondrial escape protein 2 C-terminal" evidence="13">
    <location>
        <begin position="287"/>
        <end position="805"/>
    </location>
</feature>
<evidence type="ECO:0000256" key="12">
    <source>
        <dbReference type="SAM" id="MobiDB-lite"/>
    </source>
</evidence>
<evidence type="ECO:0000256" key="1">
    <source>
        <dbReference type="ARBA" id="ARBA00004434"/>
    </source>
</evidence>
<dbReference type="InterPro" id="IPR035979">
    <property type="entry name" value="RBD_domain_sf"/>
</dbReference>
<dbReference type="PANTHER" id="PTHR32198">
    <property type="entry name" value="MITOCHONDRIAL ESCAPE PROTEIN 2"/>
    <property type="match status" value="1"/>
</dbReference>
<dbReference type="EMBL" id="JAYKXP010000028">
    <property type="protein sequence ID" value="KAK7043807.1"/>
    <property type="molecule type" value="Genomic_DNA"/>
</dbReference>
<name>A0AAW0CZR3_9AGAR</name>
<organism evidence="14 15">
    <name type="scientific">Paramarasmius palmivorus</name>
    <dbReference type="NCBI Taxonomy" id="297713"/>
    <lineage>
        <taxon>Eukaryota</taxon>
        <taxon>Fungi</taxon>
        <taxon>Dikarya</taxon>
        <taxon>Basidiomycota</taxon>
        <taxon>Agaricomycotina</taxon>
        <taxon>Agaricomycetes</taxon>
        <taxon>Agaricomycetidae</taxon>
        <taxon>Agaricales</taxon>
        <taxon>Marasmiineae</taxon>
        <taxon>Marasmiaceae</taxon>
        <taxon>Paramarasmius</taxon>
    </lineage>
</organism>
<dbReference type="AlphaFoldDB" id="A0AAW0CZR3"/>
<comment type="subcellular location">
    <subcellularLocation>
        <location evidence="1 10">Mitochondrion inner membrane</location>
        <topology evidence="1 10">Single-pass membrane protein</topology>
    </subcellularLocation>
</comment>
<dbReference type="SUPFAM" id="SSF54928">
    <property type="entry name" value="RNA-binding domain, RBD"/>
    <property type="match status" value="1"/>
</dbReference>
<sequence>MISNSLRRYIGLLREENLISSIQERFCNSNIDDFQLVSVEPHPKDGGVFVKFRYNSAIQEDQVEQELRERARKHGGLPSWIGRRVQGIWLVRGSPWKEVCSSVATESRLNSHVQDMNRFASPIIKVAFEGPDVHEESLYRLLRPYGRIQEITEPTPVPAGTLRSSIVSFDRVHSATIARNVMHGFQHQSTRLRCMYQYPIQGHAIRDWLSKHPKIVLPIVFFLIGTLTYTIFDPIRVVMVEGKMLDWFSLQEFALYKWLRANTFDRLYTSSSDSNTDTSSRGLWKERKDAEAAINAYLTDLPSTVTFIHGPQGSGKTSMVESVLKDTGRVCLVIDCRELQKATSDTQLVDALAKQTGYWPIFSFLSSMNNLIDLASVGLIGQKAGLSSSIEEQLQEILDVVATALKNISASHRANAEKGVEMRRKYKTWQEQEERRREAVKAGIWHDGRLDCVAGNGVMSELGIGDESFSEADSGYSPLVGGEGGTVERRAETEKTTKNVEKTIQKDKPSRKQKSLQDIQALEALPIVVIRNFATKGGLSREQLMDVLAKWAAKLTESQIAHVIVISDNRENSKRLAKALPSKPLNSVAIYDADAASALSYVQQKLRGAEINVQLTSEETSYLERLGGRSSDLESLIHKVRNGQSVKDAVEDIIYRGVAELRKSAFGDDSEDAKNLPWTREQAWTVLKLLSQQAEVPYHEVLLNFPFKGDESPLRNMEQAELISIGTYNGRPSVIRPGRPVYRWVFERLVSGTMILLPSYIVTNSLLSDKIFQAIQEITYNEAQISSAESSIKSCEEELLKLKDIGWNPAKWFWNDPPSRRAEYLMSKMMEAERKLEVLERKNGELKKALAKGG</sequence>
<feature type="coiled-coil region" evidence="11">
    <location>
        <begin position="785"/>
        <end position="849"/>
    </location>
</feature>
<evidence type="ECO:0000259" key="13">
    <source>
        <dbReference type="Pfam" id="PF10443"/>
    </source>
</evidence>
<keyword evidence="4 10" id="KW-0812">Transmembrane</keyword>
<dbReference type="GO" id="GO:0005743">
    <property type="term" value="C:mitochondrial inner membrane"/>
    <property type="evidence" value="ECO:0007669"/>
    <property type="project" value="UniProtKB-SubCell"/>
</dbReference>
<keyword evidence="10" id="KW-0694">RNA-binding</keyword>
<dbReference type="InterPro" id="IPR018850">
    <property type="entry name" value="Mt_escape_2_C"/>
</dbReference>
<feature type="region of interest" description="Disordered" evidence="12">
    <location>
        <begin position="475"/>
        <end position="513"/>
    </location>
</feature>
<evidence type="ECO:0000313" key="14">
    <source>
        <dbReference type="EMBL" id="KAK7043807.1"/>
    </source>
</evidence>
<evidence type="ECO:0000313" key="15">
    <source>
        <dbReference type="Proteomes" id="UP001383192"/>
    </source>
</evidence>
<feature type="compositionally biased region" description="Basic and acidic residues" evidence="12">
    <location>
        <begin position="486"/>
        <end position="510"/>
    </location>
</feature>
<comment type="function">
    <text evidence="9 10">Plays a role in maintaining the mitochondrial genome and in controlling the mtDNA escape. Involved in the regulation of mtDNA nucleotide structure and number. May have a dispensable role in early maturation of pre-rRNA.</text>
</comment>
<keyword evidence="15" id="KW-1185">Reference proteome</keyword>
<comment type="caution">
    <text evidence="14">The sequence shown here is derived from an EMBL/GenBank/DDBJ whole genome shotgun (WGS) entry which is preliminary data.</text>
</comment>
<accession>A0AAW0CZR3</accession>
<evidence type="ECO:0000256" key="2">
    <source>
        <dbReference type="ARBA" id="ARBA00010320"/>
    </source>
</evidence>